<keyword evidence="2" id="KW-1185">Reference proteome</keyword>
<dbReference type="PANTHER" id="PTHR35309">
    <property type="match status" value="1"/>
</dbReference>
<dbReference type="EMBL" id="CP001348">
    <property type="protein sequence ID" value="ACL76342.1"/>
    <property type="molecule type" value="Genomic_DNA"/>
</dbReference>
<dbReference type="RefSeq" id="WP_015925446.1">
    <property type="nucleotide sequence ID" value="NC_011898.1"/>
</dbReference>
<reference evidence="1 2" key="1">
    <citation type="submission" date="2009-01" db="EMBL/GenBank/DDBJ databases">
        <title>Complete sequence of Clostridium cellulolyticum H10.</title>
        <authorList>
            <consortium name="US DOE Joint Genome Institute"/>
            <person name="Lucas S."/>
            <person name="Copeland A."/>
            <person name="Lapidus A."/>
            <person name="Glavina del Rio T."/>
            <person name="Dalin E."/>
            <person name="Tice H."/>
            <person name="Bruce D."/>
            <person name="Goodwin L."/>
            <person name="Pitluck S."/>
            <person name="Chertkov O."/>
            <person name="Saunders E."/>
            <person name="Brettin T."/>
            <person name="Detter J.C."/>
            <person name="Han C."/>
            <person name="Larimer F."/>
            <person name="Land M."/>
            <person name="Hauser L."/>
            <person name="Kyrpides N."/>
            <person name="Ivanova N."/>
            <person name="Zhou J."/>
            <person name="Richardson P."/>
        </authorList>
    </citation>
    <scope>NUCLEOTIDE SEQUENCE [LARGE SCALE GENOMIC DNA]</scope>
    <source>
        <strain evidence="2">ATCC 35319 / DSM 5812 / JCM 6584 / H10</strain>
    </source>
</reference>
<evidence type="ECO:0000313" key="2">
    <source>
        <dbReference type="Proteomes" id="UP000001349"/>
    </source>
</evidence>
<dbReference type="GO" id="GO:0009976">
    <property type="term" value="F:tocopherol cyclase activity"/>
    <property type="evidence" value="ECO:0007669"/>
    <property type="project" value="InterPro"/>
</dbReference>
<gene>
    <name evidence="1" type="ordered locus">Ccel_1994</name>
</gene>
<protein>
    <recommendedName>
        <fullName evidence="3">Tocopherol cyclase</fullName>
    </recommendedName>
</protein>
<dbReference type="Pfam" id="PF14249">
    <property type="entry name" value="Tocopherol_cycl"/>
    <property type="match status" value="1"/>
</dbReference>
<dbReference type="InterPro" id="IPR025893">
    <property type="entry name" value="Tocopherol_cyclase"/>
</dbReference>
<dbReference type="PANTHER" id="PTHR35309:SF4">
    <property type="entry name" value="TOCOPHEROL CYCLASE"/>
    <property type="match status" value="1"/>
</dbReference>
<dbReference type="KEGG" id="cce:Ccel_1994"/>
<dbReference type="eggNOG" id="ENOG502Z7HP">
    <property type="taxonomic scope" value="Bacteria"/>
</dbReference>
<dbReference type="Proteomes" id="UP000001349">
    <property type="component" value="Chromosome"/>
</dbReference>
<name>B8I3J9_RUMCH</name>
<organism evidence="1 2">
    <name type="scientific">Ruminiclostridium cellulolyticum (strain ATCC 35319 / DSM 5812 / JCM 6584 / H10)</name>
    <name type="common">Clostridium cellulolyticum</name>
    <dbReference type="NCBI Taxonomy" id="394503"/>
    <lineage>
        <taxon>Bacteria</taxon>
        <taxon>Bacillati</taxon>
        <taxon>Bacillota</taxon>
        <taxon>Clostridia</taxon>
        <taxon>Eubacteriales</taxon>
        <taxon>Oscillospiraceae</taxon>
        <taxon>Ruminiclostridium</taxon>
    </lineage>
</organism>
<dbReference type="STRING" id="394503.Ccel_1994"/>
<dbReference type="SUPFAM" id="SSF159245">
    <property type="entry name" value="AttH-like"/>
    <property type="match status" value="1"/>
</dbReference>
<sequence length="325" mass="36993">MYLINRIFNPEIYQGRYRHTDYFEGWYFKIIDKYAKNIYAVIPGVSKAKNDKHAFIQVIEAVSGKTLYKRFSVKEFSYSTKVFDISINDNHFNRNGFSINIQDGDFTLNGEIGYTDVVPFPKTIFNPGIMGPFSFIPFMECYHGIVNIHCGIEGFLNINNRDTDFTAGYGYIEKDWGTSFPKSWIWLQCNHFKSENTCLMFSIASIPWLSSSFDGLISFLKLGDRFFRFATYTGAKVKKLSYVNNVLEIVVEDSKNRLSLKASVGRGGVLKAPKNGMMNIDIQESITSQVDVILSDKSGKIIFSDTGNNTGIELAGEFRQFETVN</sequence>
<dbReference type="AlphaFoldDB" id="B8I3J9"/>
<evidence type="ECO:0000313" key="1">
    <source>
        <dbReference type="EMBL" id="ACL76342.1"/>
    </source>
</evidence>
<accession>B8I3J9</accession>
<dbReference type="OrthoDB" id="9772627at2"/>
<evidence type="ECO:0008006" key="3">
    <source>
        <dbReference type="Google" id="ProtNLM"/>
    </source>
</evidence>
<dbReference type="HOGENOM" id="CLU_053973_0_0_9"/>
<proteinExistence type="predicted"/>